<dbReference type="AlphaFoldDB" id="A0A4Y7T8R6"/>
<dbReference type="Proteomes" id="UP000298030">
    <property type="component" value="Unassembled WGS sequence"/>
</dbReference>
<accession>A0A4Y7T8R6</accession>
<dbReference type="STRING" id="71717.A0A4Y7T8R6"/>
<dbReference type="OrthoDB" id="2872979at2759"/>
<comment type="caution">
    <text evidence="1">The sequence shown here is derived from an EMBL/GenBank/DDBJ whole genome shotgun (WGS) entry which is preliminary data.</text>
</comment>
<evidence type="ECO:0008006" key="3">
    <source>
        <dbReference type="Google" id="ProtNLM"/>
    </source>
</evidence>
<keyword evidence="2" id="KW-1185">Reference proteome</keyword>
<protein>
    <recommendedName>
        <fullName evidence="3">PARP catalytic domain-containing protein</fullName>
    </recommendedName>
</protein>
<evidence type="ECO:0000313" key="2">
    <source>
        <dbReference type="Proteomes" id="UP000298030"/>
    </source>
</evidence>
<evidence type="ECO:0000313" key="1">
    <source>
        <dbReference type="EMBL" id="TEB30344.1"/>
    </source>
</evidence>
<organism evidence="1 2">
    <name type="scientific">Coprinellus micaceus</name>
    <name type="common">Glistening ink-cap mushroom</name>
    <name type="synonym">Coprinus micaceus</name>
    <dbReference type="NCBI Taxonomy" id="71717"/>
    <lineage>
        <taxon>Eukaryota</taxon>
        <taxon>Fungi</taxon>
        <taxon>Dikarya</taxon>
        <taxon>Basidiomycota</taxon>
        <taxon>Agaricomycotina</taxon>
        <taxon>Agaricomycetes</taxon>
        <taxon>Agaricomycetidae</taxon>
        <taxon>Agaricales</taxon>
        <taxon>Agaricineae</taxon>
        <taxon>Psathyrellaceae</taxon>
        <taxon>Coprinellus</taxon>
    </lineage>
</organism>
<proteinExistence type="predicted"/>
<dbReference type="EMBL" id="QPFP01000023">
    <property type="protein sequence ID" value="TEB30344.1"/>
    <property type="molecule type" value="Genomic_DNA"/>
</dbReference>
<reference evidence="1 2" key="1">
    <citation type="journal article" date="2019" name="Nat. Ecol. Evol.">
        <title>Megaphylogeny resolves global patterns of mushroom evolution.</title>
        <authorList>
            <person name="Varga T."/>
            <person name="Krizsan K."/>
            <person name="Foldi C."/>
            <person name="Dima B."/>
            <person name="Sanchez-Garcia M."/>
            <person name="Sanchez-Ramirez S."/>
            <person name="Szollosi G.J."/>
            <person name="Szarkandi J.G."/>
            <person name="Papp V."/>
            <person name="Albert L."/>
            <person name="Andreopoulos W."/>
            <person name="Angelini C."/>
            <person name="Antonin V."/>
            <person name="Barry K.W."/>
            <person name="Bougher N.L."/>
            <person name="Buchanan P."/>
            <person name="Buyck B."/>
            <person name="Bense V."/>
            <person name="Catcheside P."/>
            <person name="Chovatia M."/>
            <person name="Cooper J."/>
            <person name="Damon W."/>
            <person name="Desjardin D."/>
            <person name="Finy P."/>
            <person name="Geml J."/>
            <person name="Haridas S."/>
            <person name="Hughes K."/>
            <person name="Justo A."/>
            <person name="Karasinski D."/>
            <person name="Kautmanova I."/>
            <person name="Kiss B."/>
            <person name="Kocsube S."/>
            <person name="Kotiranta H."/>
            <person name="LaButti K.M."/>
            <person name="Lechner B.E."/>
            <person name="Liimatainen K."/>
            <person name="Lipzen A."/>
            <person name="Lukacs Z."/>
            <person name="Mihaltcheva S."/>
            <person name="Morgado L.N."/>
            <person name="Niskanen T."/>
            <person name="Noordeloos M.E."/>
            <person name="Ohm R.A."/>
            <person name="Ortiz-Santana B."/>
            <person name="Ovrebo C."/>
            <person name="Racz N."/>
            <person name="Riley R."/>
            <person name="Savchenko A."/>
            <person name="Shiryaev A."/>
            <person name="Soop K."/>
            <person name="Spirin V."/>
            <person name="Szebenyi C."/>
            <person name="Tomsovsky M."/>
            <person name="Tulloss R.E."/>
            <person name="Uehling J."/>
            <person name="Grigoriev I.V."/>
            <person name="Vagvolgyi C."/>
            <person name="Papp T."/>
            <person name="Martin F.M."/>
            <person name="Miettinen O."/>
            <person name="Hibbett D.S."/>
            <person name="Nagy L.G."/>
        </authorList>
    </citation>
    <scope>NUCLEOTIDE SEQUENCE [LARGE SCALE GENOMIC DNA]</scope>
    <source>
        <strain evidence="1 2">FP101781</strain>
    </source>
</reference>
<gene>
    <name evidence="1" type="ORF">FA13DRAFT_1792347</name>
</gene>
<sequence length="306" mass="33563">MPNLPGELRLPMQQCKARPKLVDGNGKGYPHCGKTCRDAARAGVPPAAPKSKLAPKPPILQVPNPGAAGMSMSTPAASIRMAATNPPNTFEGLKDRAKGCAPCFLEIPRSHPQYDKLLDLFKSDWDSPNRAPPKVLGIYSIIQSEALIVRHDQYRAHLRSKELSPRESRRWAGVKCSCQMQPQINSPCNVYGCDMCDVLNRNIFGSSDYPGAVLLSGHSNRADKLAFGGQNQRYRGRKALILSKLIESDDVVPKLTFQEAYANRDTGRGKDIVKLLSGQDGRSLPPDQLLAFNTDAVIPRYAVLYK</sequence>
<name>A0A4Y7T8R6_COPMI</name>